<reference evidence="4" key="1">
    <citation type="submission" date="2020-09" db="EMBL/GenBank/DDBJ databases">
        <title>A novel bacterium of genus Hazenella, isolated from South China Sea.</title>
        <authorList>
            <person name="Huang H."/>
            <person name="Mo K."/>
            <person name="Hu Y."/>
        </authorList>
    </citation>
    <scope>NUCLEOTIDE SEQUENCE</scope>
    <source>
        <strain evidence="4">IB182357</strain>
    </source>
</reference>
<evidence type="ECO:0000259" key="2">
    <source>
        <dbReference type="Pfam" id="PF01551"/>
    </source>
</evidence>
<dbReference type="SUPFAM" id="SSF51261">
    <property type="entry name" value="Duplicated hybrid motif"/>
    <property type="match status" value="1"/>
</dbReference>
<dbReference type="PANTHER" id="PTHR21666:SF289">
    <property type="entry name" value="L-ALA--D-GLU ENDOPEPTIDASE"/>
    <property type="match status" value="1"/>
</dbReference>
<dbReference type="InterPro" id="IPR012495">
    <property type="entry name" value="TadE-like_dom"/>
</dbReference>
<dbReference type="Gene3D" id="2.70.70.10">
    <property type="entry name" value="Glucose Permease (Domain IIA)"/>
    <property type="match status" value="1"/>
</dbReference>
<proteinExistence type="predicted"/>
<sequence>MKSLTSMTLIKVGQSRKGASTVEFLIILPLFILLALVLWQLVLAGVAVMNTQAALRDAARVAATTGDEKKAEEVGRESFGKSSQFKLKGLKVEIENEEVTVSAKTEINMIFMKNMKPMSYSDRAEAPVLKAYSGAYGMIGEAGGPLLTEGGILGPPIGVWKKTSGFGYRVHPVTGRLKKHTGLDLGAPHLTPIYAAEAGVVTRAGASNGYGNLIVIDHGNGLVTRYAHMKRSSIYVRVGDRVSRGQHIAGVGSEGVGTGAHLHFEVMYNGVFVNPEKYVNRSMVARN</sequence>
<dbReference type="Proteomes" id="UP000661691">
    <property type="component" value="Unassembled WGS sequence"/>
</dbReference>
<evidence type="ECO:0000313" key="5">
    <source>
        <dbReference type="Proteomes" id="UP000661691"/>
    </source>
</evidence>
<evidence type="ECO:0000313" key="4">
    <source>
        <dbReference type="EMBL" id="MBD1372421.1"/>
    </source>
</evidence>
<protein>
    <submittedName>
        <fullName evidence="4">M23 family metallopeptidase</fullName>
    </submittedName>
</protein>
<dbReference type="EMBL" id="JACXAH010000010">
    <property type="protein sequence ID" value="MBD1372421.1"/>
    <property type="molecule type" value="Genomic_DNA"/>
</dbReference>
<dbReference type="InterPro" id="IPR050570">
    <property type="entry name" value="Cell_wall_metabolism_enzyme"/>
</dbReference>
<dbReference type="InterPro" id="IPR011055">
    <property type="entry name" value="Dup_hybrid_motif"/>
</dbReference>
<comment type="caution">
    <text evidence="4">The sequence shown here is derived from an EMBL/GenBank/DDBJ whole genome shotgun (WGS) entry which is preliminary data.</text>
</comment>
<dbReference type="CDD" id="cd12797">
    <property type="entry name" value="M23_peptidase"/>
    <property type="match status" value="1"/>
</dbReference>
<organism evidence="4 5">
    <name type="scientific">Polycladospora coralii</name>
    <dbReference type="NCBI Taxonomy" id="2771432"/>
    <lineage>
        <taxon>Bacteria</taxon>
        <taxon>Bacillati</taxon>
        <taxon>Bacillota</taxon>
        <taxon>Bacilli</taxon>
        <taxon>Bacillales</taxon>
        <taxon>Thermoactinomycetaceae</taxon>
        <taxon>Polycladospora</taxon>
    </lineage>
</organism>
<dbReference type="PANTHER" id="PTHR21666">
    <property type="entry name" value="PEPTIDASE-RELATED"/>
    <property type="match status" value="1"/>
</dbReference>
<evidence type="ECO:0000256" key="1">
    <source>
        <dbReference type="ARBA" id="ARBA00022729"/>
    </source>
</evidence>
<feature type="domain" description="M23ase beta-sheet core" evidence="2">
    <location>
        <begin position="179"/>
        <end position="275"/>
    </location>
</feature>
<name>A0A926RXD7_9BACL</name>
<evidence type="ECO:0000259" key="3">
    <source>
        <dbReference type="Pfam" id="PF07811"/>
    </source>
</evidence>
<keyword evidence="1" id="KW-0732">Signal</keyword>
<dbReference type="GO" id="GO:0004222">
    <property type="term" value="F:metalloendopeptidase activity"/>
    <property type="evidence" value="ECO:0007669"/>
    <property type="project" value="TreeGrafter"/>
</dbReference>
<dbReference type="AlphaFoldDB" id="A0A926RXD7"/>
<gene>
    <name evidence="4" type="ORF">IC620_08625</name>
</gene>
<dbReference type="Pfam" id="PF07811">
    <property type="entry name" value="TadE"/>
    <property type="match status" value="1"/>
</dbReference>
<keyword evidence="5" id="KW-1185">Reference proteome</keyword>
<accession>A0A926RXD7</accession>
<dbReference type="InterPro" id="IPR016047">
    <property type="entry name" value="M23ase_b-sheet_dom"/>
</dbReference>
<feature type="domain" description="TadE-like" evidence="3">
    <location>
        <begin position="18"/>
        <end position="60"/>
    </location>
</feature>
<dbReference type="Pfam" id="PF01551">
    <property type="entry name" value="Peptidase_M23"/>
    <property type="match status" value="1"/>
</dbReference>
<dbReference type="RefSeq" id="WP_191141958.1">
    <property type="nucleotide sequence ID" value="NZ_JACXAH010000010.1"/>
</dbReference>